<dbReference type="GO" id="GO:0022857">
    <property type="term" value="F:transmembrane transporter activity"/>
    <property type="evidence" value="ECO:0007669"/>
    <property type="project" value="TreeGrafter"/>
</dbReference>
<keyword evidence="5" id="KW-1185">Reference proteome</keyword>
<dbReference type="InterPro" id="IPR003439">
    <property type="entry name" value="ABC_transporter-like_ATP-bd"/>
</dbReference>
<dbReference type="GO" id="GO:0005524">
    <property type="term" value="F:ATP binding"/>
    <property type="evidence" value="ECO:0007669"/>
    <property type="project" value="UniProtKB-KW"/>
</dbReference>
<reference evidence="4 5" key="1">
    <citation type="submission" date="2015-05" db="EMBL/GenBank/DDBJ databases">
        <title>Photobacterium galathea sp. nov.</title>
        <authorList>
            <person name="Machado H."/>
            <person name="Gram L."/>
        </authorList>
    </citation>
    <scope>NUCLEOTIDE SEQUENCE [LARGE SCALE GENOMIC DNA]</scope>
    <source>
        <strain evidence="4 5">DSM 22954</strain>
    </source>
</reference>
<dbReference type="InterPro" id="IPR027417">
    <property type="entry name" value="P-loop_NTPase"/>
</dbReference>
<dbReference type="InterPro" id="IPR015854">
    <property type="entry name" value="ABC_transpr_LolD-like"/>
</dbReference>
<gene>
    <name evidence="4" type="ORF">ABT57_06410</name>
</gene>
<protein>
    <submittedName>
        <fullName evidence="4">ABC transporter</fullName>
    </submittedName>
</protein>
<dbReference type="GO" id="GO:0016887">
    <property type="term" value="F:ATP hydrolysis activity"/>
    <property type="evidence" value="ECO:0007669"/>
    <property type="project" value="InterPro"/>
</dbReference>
<dbReference type="InterPro" id="IPR025662">
    <property type="entry name" value="Sigma_54_int_dom_ATP-bd_1"/>
</dbReference>
<keyword evidence="1" id="KW-0547">Nucleotide-binding</keyword>
<dbReference type="Proteomes" id="UP000035909">
    <property type="component" value="Unassembled WGS sequence"/>
</dbReference>
<dbReference type="STRING" id="320778.ABT57_06410"/>
<dbReference type="PROSITE" id="PS00675">
    <property type="entry name" value="SIGMA54_INTERACT_1"/>
    <property type="match status" value="1"/>
</dbReference>
<dbReference type="SUPFAM" id="SSF52540">
    <property type="entry name" value="P-loop containing nucleoside triphosphate hydrolases"/>
    <property type="match status" value="1"/>
</dbReference>
<organism evidence="4 5">
    <name type="scientific">Photobacterium ganghwense</name>
    <dbReference type="NCBI Taxonomy" id="320778"/>
    <lineage>
        <taxon>Bacteria</taxon>
        <taxon>Pseudomonadati</taxon>
        <taxon>Pseudomonadota</taxon>
        <taxon>Gammaproteobacteria</taxon>
        <taxon>Vibrionales</taxon>
        <taxon>Vibrionaceae</taxon>
        <taxon>Photobacterium</taxon>
    </lineage>
</organism>
<evidence type="ECO:0000259" key="3">
    <source>
        <dbReference type="PROSITE" id="PS50893"/>
    </source>
</evidence>
<dbReference type="SMART" id="SM00382">
    <property type="entry name" value="AAA"/>
    <property type="match status" value="1"/>
</dbReference>
<dbReference type="Gene3D" id="3.40.50.300">
    <property type="entry name" value="P-loop containing nucleotide triphosphate hydrolases"/>
    <property type="match status" value="1"/>
</dbReference>
<keyword evidence="2" id="KW-0067">ATP-binding</keyword>
<proteinExistence type="predicted"/>
<evidence type="ECO:0000256" key="1">
    <source>
        <dbReference type="ARBA" id="ARBA00022741"/>
    </source>
</evidence>
<name>A0A0J1HF07_9GAMM</name>
<dbReference type="PROSITE" id="PS50893">
    <property type="entry name" value="ABC_TRANSPORTER_2"/>
    <property type="match status" value="1"/>
</dbReference>
<dbReference type="PATRIC" id="fig|320778.3.peg.1379"/>
<dbReference type="Pfam" id="PF00005">
    <property type="entry name" value="ABC_tran"/>
    <property type="match status" value="1"/>
</dbReference>
<comment type="caution">
    <text evidence="4">The sequence shown here is derived from an EMBL/GenBank/DDBJ whole genome shotgun (WGS) entry which is preliminary data.</text>
</comment>
<dbReference type="AlphaFoldDB" id="A0A0J1HF07"/>
<evidence type="ECO:0000313" key="5">
    <source>
        <dbReference type="Proteomes" id="UP000035909"/>
    </source>
</evidence>
<dbReference type="OrthoDB" id="9802264at2"/>
<evidence type="ECO:0000313" key="4">
    <source>
        <dbReference type="EMBL" id="KLV10205.1"/>
    </source>
</evidence>
<sequence length="216" mass="23810">MEYVINKSFNSKVERTPRVMEVAESFGLGIEDEAWTIYDNLKLEINQGDVVYITGQSGSGKSVILRELAAQMAKHLSVKTIDDVVLDHDKTLIDQIGKTTTEGLGLMNVAGLNDAYLFIRKPSELSDGQRYRLRIAKLVESGAQVWVADEFGAVLDRTTAMCISNSLQRAARNAGATLLVATTHSDLHSSIKPDITITKLYKERVAVEVHGESKNE</sequence>
<feature type="domain" description="ABC transporter" evidence="3">
    <location>
        <begin position="17"/>
        <end position="209"/>
    </location>
</feature>
<dbReference type="GO" id="GO:0005886">
    <property type="term" value="C:plasma membrane"/>
    <property type="evidence" value="ECO:0007669"/>
    <property type="project" value="TreeGrafter"/>
</dbReference>
<dbReference type="InterPro" id="IPR003593">
    <property type="entry name" value="AAA+_ATPase"/>
</dbReference>
<evidence type="ECO:0000256" key="2">
    <source>
        <dbReference type="ARBA" id="ARBA00022840"/>
    </source>
</evidence>
<dbReference type="RefSeq" id="WP_047884368.1">
    <property type="nucleotide sequence ID" value="NZ_LDOU01000006.1"/>
</dbReference>
<dbReference type="PANTHER" id="PTHR24220">
    <property type="entry name" value="IMPORT ATP-BINDING PROTEIN"/>
    <property type="match status" value="1"/>
</dbReference>
<accession>A0A0J1HF07</accession>
<dbReference type="EMBL" id="LDOU01000006">
    <property type="protein sequence ID" value="KLV10205.1"/>
    <property type="molecule type" value="Genomic_DNA"/>
</dbReference>